<dbReference type="Pfam" id="PF20228">
    <property type="entry name" value="DUF6587"/>
    <property type="match status" value="1"/>
</dbReference>
<accession>A0ABX7RDG9</accession>
<reference evidence="3 4" key="1">
    <citation type="submission" date="2021-02" db="EMBL/GenBank/DDBJ databases">
        <title>Lysobacter arenosi sp. nov., isolated from soil of gangwondo yeongwol, south Korea.</title>
        <authorList>
            <person name="Kim K.R."/>
            <person name="Kim K.H."/>
            <person name="Jeon C.O."/>
        </authorList>
    </citation>
    <scope>NUCLEOTIDE SEQUENCE [LARGE SCALE GENOMIC DNA]</scope>
    <source>
        <strain evidence="3 4">R7</strain>
    </source>
</reference>
<feature type="transmembrane region" description="Helical" evidence="2">
    <location>
        <begin position="6"/>
        <end position="24"/>
    </location>
</feature>
<evidence type="ECO:0000313" key="4">
    <source>
        <dbReference type="Proteomes" id="UP000663400"/>
    </source>
</evidence>
<gene>
    <name evidence="3" type="ORF">HIV01_006840</name>
</gene>
<feature type="region of interest" description="Disordered" evidence="1">
    <location>
        <begin position="64"/>
        <end position="85"/>
    </location>
</feature>
<evidence type="ECO:0000256" key="2">
    <source>
        <dbReference type="SAM" id="Phobius"/>
    </source>
</evidence>
<dbReference type="RefSeq" id="WP_200605678.1">
    <property type="nucleotide sequence ID" value="NZ_CP071517.1"/>
</dbReference>
<keyword evidence="2" id="KW-1133">Transmembrane helix</keyword>
<protein>
    <recommendedName>
        <fullName evidence="5">Cellulose biosynthesis protein BcsF</fullName>
    </recommendedName>
</protein>
<dbReference type="InterPro" id="IPR046494">
    <property type="entry name" value="DUF6587"/>
</dbReference>
<name>A0ABX7RDG9_9GAMM</name>
<dbReference type="EMBL" id="CP071517">
    <property type="protein sequence ID" value="QSX76203.1"/>
    <property type="molecule type" value="Genomic_DNA"/>
</dbReference>
<feature type="compositionally biased region" description="Low complexity" evidence="1">
    <location>
        <begin position="66"/>
        <end position="77"/>
    </location>
</feature>
<dbReference type="Proteomes" id="UP000663400">
    <property type="component" value="Chromosome"/>
</dbReference>
<evidence type="ECO:0008006" key="5">
    <source>
        <dbReference type="Google" id="ProtNLM"/>
    </source>
</evidence>
<keyword evidence="4" id="KW-1185">Reference proteome</keyword>
<organism evidence="3 4">
    <name type="scientific">Lysobacter arenosi</name>
    <dbReference type="NCBI Taxonomy" id="2795387"/>
    <lineage>
        <taxon>Bacteria</taxon>
        <taxon>Pseudomonadati</taxon>
        <taxon>Pseudomonadota</taxon>
        <taxon>Gammaproteobacteria</taxon>
        <taxon>Lysobacterales</taxon>
        <taxon>Lysobacteraceae</taxon>
        <taxon>Lysobacter</taxon>
    </lineage>
</organism>
<keyword evidence="2" id="KW-0472">Membrane</keyword>
<evidence type="ECO:0000256" key="1">
    <source>
        <dbReference type="SAM" id="MobiDB-lite"/>
    </source>
</evidence>
<proteinExistence type="predicted"/>
<sequence>MDAGLLAQYLVIALAVVISAGFVARRQFPNAVRRLRIALAIPMVRDGQPGWLRALGRRIAPPASLGDDSCGGCDNCGPAPPRKHR</sequence>
<keyword evidence="2" id="KW-0812">Transmembrane</keyword>
<evidence type="ECO:0000313" key="3">
    <source>
        <dbReference type="EMBL" id="QSX76203.1"/>
    </source>
</evidence>